<keyword evidence="6 9" id="KW-1133">Transmembrane helix</keyword>
<feature type="transmembrane region" description="Helical" evidence="9">
    <location>
        <begin position="260"/>
        <end position="287"/>
    </location>
</feature>
<evidence type="ECO:0000256" key="4">
    <source>
        <dbReference type="ARBA" id="ARBA00022475"/>
    </source>
</evidence>
<evidence type="ECO:0000256" key="3">
    <source>
        <dbReference type="ARBA" id="ARBA00022448"/>
    </source>
</evidence>
<dbReference type="PROSITE" id="PS00457">
    <property type="entry name" value="NA_SOLUT_SYMP_2"/>
    <property type="match status" value="1"/>
</dbReference>
<dbReference type="PANTHER" id="PTHR48086:SF7">
    <property type="entry name" value="SODIUM-SOLUTE SYMPORTER-RELATED"/>
    <property type="match status" value="1"/>
</dbReference>
<dbReference type="RefSeq" id="WP_146447329.1">
    <property type="nucleotide sequence ID" value="NZ_SJPS01000001.1"/>
</dbReference>
<evidence type="ECO:0000313" key="11">
    <source>
        <dbReference type="Proteomes" id="UP000318437"/>
    </source>
</evidence>
<feature type="transmembrane region" description="Helical" evidence="9">
    <location>
        <begin position="115"/>
        <end position="142"/>
    </location>
</feature>
<keyword evidence="11" id="KW-1185">Reference proteome</keyword>
<name>A0A5C6CXZ7_9BACT</name>
<reference evidence="10 11" key="1">
    <citation type="submission" date="2019-02" db="EMBL/GenBank/DDBJ databases">
        <title>Deep-cultivation of Planctomycetes and their phenomic and genomic characterization uncovers novel biology.</title>
        <authorList>
            <person name="Wiegand S."/>
            <person name="Jogler M."/>
            <person name="Boedeker C."/>
            <person name="Pinto D."/>
            <person name="Vollmers J."/>
            <person name="Rivas-Marin E."/>
            <person name="Kohn T."/>
            <person name="Peeters S.H."/>
            <person name="Heuer A."/>
            <person name="Rast P."/>
            <person name="Oberbeckmann S."/>
            <person name="Bunk B."/>
            <person name="Jeske O."/>
            <person name="Meyerdierks A."/>
            <person name="Storesund J.E."/>
            <person name="Kallscheuer N."/>
            <person name="Luecker S."/>
            <person name="Lage O.M."/>
            <person name="Pohl T."/>
            <person name="Merkel B.J."/>
            <person name="Hornburger P."/>
            <person name="Mueller R.-W."/>
            <person name="Bruemmer F."/>
            <person name="Labrenz M."/>
            <person name="Spormann A.M."/>
            <person name="Op Den Camp H."/>
            <person name="Overmann J."/>
            <person name="Amann R."/>
            <person name="Jetten M.S.M."/>
            <person name="Mascher T."/>
            <person name="Medema M.H."/>
            <person name="Devos D.P."/>
            <person name="Kaster A.-K."/>
            <person name="Ovreas L."/>
            <person name="Rohde M."/>
            <person name="Galperin M.Y."/>
            <person name="Jogler C."/>
        </authorList>
    </citation>
    <scope>NUCLEOTIDE SEQUENCE [LARGE SCALE GENOMIC DNA]</scope>
    <source>
        <strain evidence="10 11">Pla144</strain>
    </source>
</reference>
<dbReference type="Proteomes" id="UP000318437">
    <property type="component" value="Unassembled WGS sequence"/>
</dbReference>
<dbReference type="GO" id="GO:0046942">
    <property type="term" value="P:carboxylic acid transport"/>
    <property type="evidence" value="ECO:0007669"/>
    <property type="project" value="UniProtKB-ARBA"/>
</dbReference>
<evidence type="ECO:0000256" key="8">
    <source>
        <dbReference type="RuleBase" id="RU362091"/>
    </source>
</evidence>
<feature type="transmembrane region" description="Helical" evidence="9">
    <location>
        <begin position="76"/>
        <end position="94"/>
    </location>
</feature>
<dbReference type="GO" id="GO:0005886">
    <property type="term" value="C:plasma membrane"/>
    <property type="evidence" value="ECO:0007669"/>
    <property type="project" value="TreeGrafter"/>
</dbReference>
<dbReference type="OrthoDB" id="9810181at2"/>
<feature type="transmembrane region" description="Helical" evidence="9">
    <location>
        <begin position="363"/>
        <end position="381"/>
    </location>
</feature>
<dbReference type="EMBL" id="SJPS01000001">
    <property type="protein sequence ID" value="TWU29278.1"/>
    <property type="molecule type" value="Genomic_DNA"/>
</dbReference>
<dbReference type="InterPro" id="IPR050277">
    <property type="entry name" value="Sodium:Solute_Symporter"/>
</dbReference>
<evidence type="ECO:0000313" key="10">
    <source>
        <dbReference type="EMBL" id="TWU29278.1"/>
    </source>
</evidence>
<keyword evidence="5 9" id="KW-0812">Transmembrane</keyword>
<dbReference type="PANTHER" id="PTHR48086">
    <property type="entry name" value="SODIUM/PROLINE SYMPORTER-RELATED"/>
    <property type="match status" value="1"/>
</dbReference>
<evidence type="ECO:0000256" key="5">
    <source>
        <dbReference type="ARBA" id="ARBA00022692"/>
    </source>
</evidence>
<evidence type="ECO:0000256" key="2">
    <source>
        <dbReference type="ARBA" id="ARBA00006434"/>
    </source>
</evidence>
<keyword evidence="7 9" id="KW-0472">Membrane</keyword>
<dbReference type="Gene3D" id="1.20.1730.10">
    <property type="entry name" value="Sodium/glucose cotransporter"/>
    <property type="match status" value="1"/>
</dbReference>
<dbReference type="Pfam" id="PF00474">
    <property type="entry name" value="SSF"/>
    <property type="match status" value="1"/>
</dbReference>
<sequence length="474" mass="51126">MLILFVTLYLLASIAMGLWFARRVKNTADYTVAGRALPMGVIIGTTFATWFGSETVIGIPAKFLEGGMVETAEDPWGASFCLILVGLFFARKLYRMSLLTINDFYRQRYGVGVELFCSGVSLISYLGWVAAQITAMGIVFSLLTDGAISPLAGTCIGTVVVLLFTYFGGMWSVAVTDTIQMVIIVFCLAAIAVMASNLAGGPAKVIEVATEKEMLEFFPPLTFRETMFYLGAGITIMLGSIPQQDVFQRVMSAKRENIAVWGPIIGGSGYLLFSFVPMFIVACSLVIMPTETAELVEKDPQHVLPTLVMTHMPAVTKVLFFGALLSAILSTASSTILAPATVFVQNVLKNVWPGMDDALELRLMRLTVLVFTAGVLVYSIIMHGTSVYDLVSSSYQVPLVGAFVPLVCGLHWNRATNMGAIMSIVLGVGTWILFMATPLGNYFPQQLAGLLMAGVGMWAGSIAPLPRNGKETLA</sequence>
<proteinExistence type="inferred from homology"/>
<evidence type="ECO:0000256" key="7">
    <source>
        <dbReference type="ARBA" id="ARBA00023136"/>
    </source>
</evidence>
<accession>A0A5C6CXZ7</accession>
<feature type="transmembrane region" description="Helical" evidence="9">
    <location>
        <begin position="393"/>
        <end position="412"/>
    </location>
</feature>
<dbReference type="CDD" id="cd11474">
    <property type="entry name" value="SLC5sbd_CHT"/>
    <property type="match status" value="1"/>
</dbReference>
<feature type="transmembrane region" description="Helical" evidence="9">
    <location>
        <begin position="318"/>
        <end position="343"/>
    </location>
</feature>
<dbReference type="GO" id="GO:0022857">
    <property type="term" value="F:transmembrane transporter activity"/>
    <property type="evidence" value="ECO:0007669"/>
    <property type="project" value="InterPro"/>
</dbReference>
<comment type="caution">
    <text evidence="10">The sequence shown here is derived from an EMBL/GenBank/DDBJ whole genome shotgun (WGS) entry which is preliminary data.</text>
</comment>
<protein>
    <submittedName>
        <fullName evidence="10">Sodium/glucose cotransporter</fullName>
    </submittedName>
</protein>
<dbReference type="InterPro" id="IPR018212">
    <property type="entry name" value="Na/solute_symporter_CS"/>
</dbReference>
<feature type="transmembrane region" description="Helical" evidence="9">
    <location>
        <begin position="221"/>
        <end position="239"/>
    </location>
</feature>
<comment type="similarity">
    <text evidence="2 8">Belongs to the sodium:solute symporter (SSF) (TC 2.A.21) family.</text>
</comment>
<keyword evidence="3" id="KW-0813">Transport</keyword>
<feature type="transmembrane region" description="Helical" evidence="9">
    <location>
        <begin position="181"/>
        <end position="201"/>
    </location>
</feature>
<organism evidence="10 11">
    <name type="scientific">Bythopirellula polymerisocia</name>
    <dbReference type="NCBI Taxonomy" id="2528003"/>
    <lineage>
        <taxon>Bacteria</taxon>
        <taxon>Pseudomonadati</taxon>
        <taxon>Planctomycetota</taxon>
        <taxon>Planctomycetia</taxon>
        <taxon>Pirellulales</taxon>
        <taxon>Lacipirellulaceae</taxon>
        <taxon>Bythopirellula</taxon>
    </lineage>
</organism>
<dbReference type="AlphaFoldDB" id="A0A5C6CXZ7"/>
<evidence type="ECO:0000256" key="1">
    <source>
        <dbReference type="ARBA" id="ARBA00004141"/>
    </source>
</evidence>
<keyword evidence="4" id="KW-1003">Cell membrane</keyword>
<feature type="transmembrane region" description="Helical" evidence="9">
    <location>
        <begin position="446"/>
        <end position="465"/>
    </location>
</feature>
<gene>
    <name evidence="10" type="primary">sglT_3</name>
    <name evidence="10" type="ORF">Pla144_00540</name>
</gene>
<comment type="subcellular location">
    <subcellularLocation>
        <location evidence="1">Membrane</location>
        <topology evidence="1">Multi-pass membrane protein</topology>
    </subcellularLocation>
</comment>
<feature type="transmembrane region" description="Helical" evidence="9">
    <location>
        <begin position="148"/>
        <end position="169"/>
    </location>
</feature>
<dbReference type="InterPro" id="IPR001734">
    <property type="entry name" value="Na/solute_symporter"/>
</dbReference>
<evidence type="ECO:0000256" key="6">
    <source>
        <dbReference type="ARBA" id="ARBA00022989"/>
    </source>
</evidence>
<dbReference type="PROSITE" id="PS50283">
    <property type="entry name" value="NA_SOLUT_SYMP_3"/>
    <property type="match status" value="1"/>
</dbReference>
<dbReference type="InterPro" id="IPR038377">
    <property type="entry name" value="Na/Glc_symporter_sf"/>
</dbReference>
<evidence type="ECO:0000256" key="9">
    <source>
        <dbReference type="SAM" id="Phobius"/>
    </source>
</evidence>
<feature type="transmembrane region" description="Helical" evidence="9">
    <location>
        <begin position="419"/>
        <end position="440"/>
    </location>
</feature>